<dbReference type="Gene3D" id="3.40.640.10">
    <property type="entry name" value="Type I PLP-dependent aspartate aminotransferase-like (Major domain)"/>
    <property type="match status" value="1"/>
</dbReference>
<keyword evidence="2" id="KW-0663">Pyridoxal phosphate</keyword>
<keyword evidence="3" id="KW-0032">Aminotransferase</keyword>
<dbReference type="InterPro" id="IPR020026">
    <property type="entry name" value="PseC"/>
</dbReference>
<name>A0ABW0G4D0_9PROT</name>
<evidence type="ECO:0000256" key="2">
    <source>
        <dbReference type="RuleBase" id="RU004508"/>
    </source>
</evidence>
<proteinExistence type="inferred from homology"/>
<gene>
    <name evidence="3" type="primary">pseC</name>
    <name evidence="3" type="ORF">ACFPMG_04890</name>
</gene>
<comment type="caution">
    <text evidence="3">The sequence shown here is derived from an EMBL/GenBank/DDBJ whole genome shotgun (WGS) entry which is preliminary data.</text>
</comment>
<dbReference type="Gene3D" id="3.90.1150.10">
    <property type="entry name" value="Aspartate Aminotransferase, domain 1"/>
    <property type="match status" value="1"/>
</dbReference>
<dbReference type="PANTHER" id="PTHR30244">
    <property type="entry name" value="TRANSAMINASE"/>
    <property type="match status" value="1"/>
</dbReference>
<dbReference type="GO" id="GO:0008483">
    <property type="term" value="F:transaminase activity"/>
    <property type="evidence" value="ECO:0007669"/>
    <property type="project" value="UniProtKB-KW"/>
</dbReference>
<dbReference type="CDD" id="cd00616">
    <property type="entry name" value="AHBA_syn"/>
    <property type="match status" value="1"/>
</dbReference>
<accession>A0ABW0G4D0</accession>
<dbReference type="EC" id="2.6.1.92" evidence="3"/>
<dbReference type="InterPro" id="IPR015421">
    <property type="entry name" value="PyrdxlP-dep_Trfase_major"/>
</dbReference>
<evidence type="ECO:0000313" key="3">
    <source>
        <dbReference type="EMBL" id="MFC5354338.1"/>
    </source>
</evidence>
<dbReference type="PANTHER" id="PTHR30244:SF34">
    <property type="entry name" value="DTDP-4-AMINO-4,6-DIDEOXYGALACTOSE TRANSAMINASE"/>
    <property type="match status" value="1"/>
</dbReference>
<dbReference type="RefSeq" id="WP_376994083.1">
    <property type="nucleotide sequence ID" value="NZ_JBHSLC010000006.1"/>
</dbReference>
<dbReference type="PIRSF" id="PIRSF000390">
    <property type="entry name" value="PLP_StrS"/>
    <property type="match status" value="1"/>
</dbReference>
<dbReference type="SUPFAM" id="SSF53383">
    <property type="entry name" value="PLP-dependent transferases"/>
    <property type="match status" value="1"/>
</dbReference>
<keyword evidence="4" id="KW-1185">Reference proteome</keyword>
<sequence>MAASSMDDGAPPFLPYGRQDVDQDDIDAVTAVLRGDWLTQGPAVEAFERALAERTGAAHAVACANGTAALHLAFLALGLGREGTGPADAVVVPSVTFLATASAVRHAGAEVAFADVDPATGLMGPEQAEAAIARAEAAGWRVRALAPVHFAGQTADMAGLGALAARRGLAIVEDACHAIGSADAAADGRLAPVGSAARDFGTQDFGAEAFGAMTAFSFHPVKTIAAGEGGAVTTNDPDLAARLRRLRNHGMERDPAHFGDLDAALDAAGTPNPWYYEMAEPGFNYRLTDLQSALALSQLARLDAFVARRRHLMDLYAERLAPLFPLVRPAARVPWCRPAWHLCAVRIDFAAAGRSRAQVMADLRVRGIGTQVHYIPVHRQPYWRRRYGALSLPGADAHYAQTLSLPLFPAMADADVDRVVTALAGALAPLRSTAETRC</sequence>
<comment type="similarity">
    <text evidence="1 2">Belongs to the DegT/DnrJ/EryC1 family.</text>
</comment>
<dbReference type="NCBIfam" id="TIGR03588">
    <property type="entry name" value="PseC"/>
    <property type="match status" value="1"/>
</dbReference>
<evidence type="ECO:0000256" key="1">
    <source>
        <dbReference type="ARBA" id="ARBA00037999"/>
    </source>
</evidence>
<dbReference type="InterPro" id="IPR000653">
    <property type="entry name" value="DegT/StrS_aminotransferase"/>
</dbReference>
<protein>
    <submittedName>
        <fullName evidence="3">UDP-4-amino-4, 6-dideoxy-N-acetyl-beta-L-altrosamine transaminase</fullName>
        <ecNumber evidence="3">2.6.1.92</ecNumber>
    </submittedName>
</protein>
<organism evidence="3 4">
    <name type="scientific">Azospirillum himalayense</name>
    <dbReference type="NCBI Taxonomy" id="654847"/>
    <lineage>
        <taxon>Bacteria</taxon>
        <taxon>Pseudomonadati</taxon>
        <taxon>Pseudomonadota</taxon>
        <taxon>Alphaproteobacteria</taxon>
        <taxon>Rhodospirillales</taxon>
        <taxon>Azospirillaceae</taxon>
        <taxon>Azospirillum</taxon>
    </lineage>
</organism>
<dbReference type="Pfam" id="PF01041">
    <property type="entry name" value="DegT_DnrJ_EryC1"/>
    <property type="match status" value="1"/>
</dbReference>
<dbReference type="InterPro" id="IPR015424">
    <property type="entry name" value="PyrdxlP-dep_Trfase"/>
</dbReference>
<dbReference type="EMBL" id="JBHSLC010000006">
    <property type="protein sequence ID" value="MFC5354338.1"/>
    <property type="molecule type" value="Genomic_DNA"/>
</dbReference>
<dbReference type="Proteomes" id="UP001596166">
    <property type="component" value="Unassembled WGS sequence"/>
</dbReference>
<keyword evidence="3" id="KW-0808">Transferase</keyword>
<evidence type="ECO:0000313" key="4">
    <source>
        <dbReference type="Proteomes" id="UP001596166"/>
    </source>
</evidence>
<reference evidence="4" key="1">
    <citation type="journal article" date="2019" name="Int. J. Syst. Evol. Microbiol.">
        <title>The Global Catalogue of Microorganisms (GCM) 10K type strain sequencing project: providing services to taxonomists for standard genome sequencing and annotation.</title>
        <authorList>
            <consortium name="The Broad Institute Genomics Platform"/>
            <consortium name="The Broad Institute Genome Sequencing Center for Infectious Disease"/>
            <person name="Wu L."/>
            <person name="Ma J."/>
        </authorList>
    </citation>
    <scope>NUCLEOTIDE SEQUENCE [LARGE SCALE GENOMIC DNA]</scope>
    <source>
        <strain evidence="4">CCUG 58760</strain>
    </source>
</reference>
<dbReference type="InterPro" id="IPR015422">
    <property type="entry name" value="PyrdxlP-dep_Trfase_small"/>
</dbReference>